<dbReference type="OrthoDB" id="1550774at2"/>
<evidence type="ECO:0000259" key="2">
    <source>
        <dbReference type="Pfam" id="PF11695"/>
    </source>
</evidence>
<reference evidence="6" key="2">
    <citation type="journal article" date="2019" name="Int. J. Syst. Evol. Microbiol.">
        <title>The Global Catalogue of Microorganisms (GCM) 10K type strain sequencing project: providing services to taxonomists for standard genome sequencing and annotation.</title>
        <authorList>
            <consortium name="The Broad Institute Genomics Platform"/>
            <consortium name="The Broad Institute Genome Sequencing Center for Infectious Disease"/>
            <person name="Wu L."/>
            <person name="Ma J."/>
        </authorList>
    </citation>
    <scope>NUCLEOTIDE SEQUENCE [LARGE SCALE GENOMIC DNA]</scope>
    <source>
        <strain evidence="6">NBRC 107715</strain>
    </source>
</reference>
<evidence type="ECO:0000313" key="6">
    <source>
        <dbReference type="Proteomes" id="UP001156856"/>
    </source>
</evidence>
<proteinExistence type="predicted"/>
<sequence>MTAISLTRLRLRAWRFLPGFVPLALRSAGQAERAAGFLDGEVLAEPTRLVFWTLTAWSDPEAMRAYTLSGPHRAAMGRLAAWCDESAVARWEAPDAGLPDWQEADRRLRAYGRPSKVRHPSAAHAGLAHAPPQVLRGRRLRPRAAG</sequence>
<keyword evidence="6" id="KW-1185">Reference proteome</keyword>
<dbReference type="Proteomes" id="UP000321960">
    <property type="component" value="Unassembled WGS sequence"/>
</dbReference>
<evidence type="ECO:0000313" key="3">
    <source>
        <dbReference type="EMBL" id="GEP08092.1"/>
    </source>
</evidence>
<dbReference type="EMBL" id="BSPK01000018">
    <property type="protein sequence ID" value="GLS62908.1"/>
    <property type="molecule type" value="Genomic_DNA"/>
</dbReference>
<dbReference type="RefSeq" id="WP_147029472.1">
    <property type="nucleotide sequence ID" value="NZ_BJZU01000263.1"/>
</dbReference>
<dbReference type="AlphaFoldDB" id="A0A512JDR9"/>
<feature type="domain" description="DUF3291" evidence="2">
    <location>
        <begin position="18"/>
        <end position="110"/>
    </location>
</feature>
<dbReference type="SUPFAM" id="SSF54909">
    <property type="entry name" value="Dimeric alpha+beta barrel"/>
    <property type="match status" value="1"/>
</dbReference>
<evidence type="ECO:0000313" key="5">
    <source>
        <dbReference type="Proteomes" id="UP000321960"/>
    </source>
</evidence>
<dbReference type="EMBL" id="BJZU01000263">
    <property type="protein sequence ID" value="GEP08092.1"/>
    <property type="molecule type" value="Genomic_DNA"/>
</dbReference>
<evidence type="ECO:0000313" key="4">
    <source>
        <dbReference type="EMBL" id="GLS62908.1"/>
    </source>
</evidence>
<feature type="region of interest" description="Disordered" evidence="1">
    <location>
        <begin position="112"/>
        <end position="146"/>
    </location>
</feature>
<dbReference type="InterPro" id="IPR011008">
    <property type="entry name" value="Dimeric_a/b-barrel"/>
</dbReference>
<organism evidence="3 5">
    <name type="scientific">Methylobacterium oxalidis</name>
    <dbReference type="NCBI Taxonomy" id="944322"/>
    <lineage>
        <taxon>Bacteria</taxon>
        <taxon>Pseudomonadati</taxon>
        <taxon>Pseudomonadota</taxon>
        <taxon>Alphaproteobacteria</taxon>
        <taxon>Hyphomicrobiales</taxon>
        <taxon>Methylobacteriaceae</taxon>
        <taxon>Methylobacterium</taxon>
    </lineage>
</organism>
<gene>
    <name evidence="4" type="ORF">GCM10007888_12890</name>
    <name evidence="3" type="ORF">MOX02_61300</name>
</gene>
<accession>A0A512JDR9</accession>
<dbReference type="Proteomes" id="UP001156856">
    <property type="component" value="Unassembled WGS sequence"/>
</dbReference>
<feature type="compositionally biased region" description="Basic residues" evidence="1">
    <location>
        <begin position="136"/>
        <end position="146"/>
    </location>
</feature>
<protein>
    <recommendedName>
        <fullName evidence="2">DUF3291 domain-containing protein</fullName>
    </recommendedName>
</protein>
<reference evidence="4" key="1">
    <citation type="journal article" date="2014" name="Int. J. Syst. Evol. Microbiol.">
        <title>Complete genome of a new Firmicutes species belonging to the dominant human colonic microbiota ('Ruminococcus bicirculans') reveals two chromosomes and a selective capacity to utilize plant glucans.</title>
        <authorList>
            <consortium name="NISC Comparative Sequencing Program"/>
            <person name="Wegmann U."/>
            <person name="Louis P."/>
            <person name="Goesmann A."/>
            <person name="Henrissat B."/>
            <person name="Duncan S.H."/>
            <person name="Flint H.J."/>
        </authorList>
    </citation>
    <scope>NUCLEOTIDE SEQUENCE</scope>
    <source>
        <strain evidence="4">NBRC 107715</strain>
    </source>
</reference>
<reference evidence="3 5" key="3">
    <citation type="submission" date="2019-07" db="EMBL/GenBank/DDBJ databases">
        <title>Whole genome shotgun sequence of Methylobacterium oxalidis NBRC 107715.</title>
        <authorList>
            <person name="Hosoyama A."/>
            <person name="Uohara A."/>
            <person name="Ohji S."/>
            <person name="Ichikawa N."/>
        </authorList>
    </citation>
    <scope>NUCLEOTIDE SEQUENCE [LARGE SCALE GENOMIC DNA]</scope>
    <source>
        <strain evidence="3 5">NBRC 107715</strain>
    </source>
</reference>
<name>A0A512JDR9_9HYPH</name>
<dbReference type="InterPro" id="IPR021708">
    <property type="entry name" value="DUF3291"/>
</dbReference>
<reference evidence="4" key="4">
    <citation type="submission" date="2023-01" db="EMBL/GenBank/DDBJ databases">
        <title>Draft genome sequence of Methylobacterium oxalidis strain NBRC 107715.</title>
        <authorList>
            <person name="Sun Q."/>
            <person name="Mori K."/>
        </authorList>
    </citation>
    <scope>NUCLEOTIDE SEQUENCE</scope>
    <source>
        <strain evidence="4">NBRC 107715</strain>
    </source>
</reference>
<comment type="caution">
    <text evidence="3">The sequence shown here is derived from an EMBL/GenBank/DDBJ whole genome shotgun (WGS) entry which is preliminary data.</text>
</comment>
<evidence type="ECO:0000256" key="1">
    <source>
        <dbReference type="SAM" id="MobiDB-lite"/>
    </source>
</evidence>
<dbReference type="Pfam" id="PF11695">
    <property type="entry name" value="DUF3291"/>
    <property type="match status" value="1"/>
</dbReference>